<dbReference type="PANTHER" id="PTHR43377">
    <property type="entry name" value="BILIVERDIN REDUCTASE A"/>
    <property type="match status" value="1"/>
</dbReference>
<dbReference type="Gene3D" id="3.40.50.720">
    <property type="entry name" value="NAD(P)-binding Rossmann-like Domain"/>
    <property type="match status" value="1"/>
</dbReference>
<gene>
    <name evidence="3" type="ORF">GRAN_1866</name>
</gene>
<dbReference type="SUPFAM" id="SSF51735">
    <property type="entry name" value="NAD(P)-binding Rossmann-fold domains"/>
    <property type="match status" value="1"/>
</dbReference>
<dbReference type="Pfam" id="PF22725">
    <property type="entry name" value="GFO_IDH_MocA_C3"/>
    <property type="match status" value="1"/>
</dbReference>
<organism evidence="3 4">
    <name type="scientific">Granulicella sibirica</name>
    <dbReference type="NCBI Taxonomy" id="2479048"/>
    <lineage>
        <taxon>Bacteria</taxon>
        <taxon>Pseudomonadati</taxon>
        <taxon>Acidobacteriota</taxon>
        <taxon>Terriglobia</taxon>
        <taxon>Terriglobales</taxon>
        <taxon>Acidobacteriaceae</taxon>
        <taxon>Granulicella</taxon>
    </lineage>
</organism>
<dbReference type="Pfam" id="PF01408">
    <property type="entry name" value="GFO_IDH_MocA"/>
    <property type="match status" value="1"/>
</dbReference>
<comment type="caution">
    <text evidence="3">The sequence shown here is derived from an EMBL/GenBank/DDBJ whole genome shotgun (WGS) entry which is preliminary data.</text>
</comment>
<feature type="domain" description="Gfo/Idh/MocA-like oxidoreductase N-terminal" evidence="1">
    <location>
        <begin position="6"/>
        <end position="129"/>
    </location>
</feature>
<evidence type="ECO:0000313" key="4">
    <source>
        <dbReference type="Proteomes" id="UP000289437"/>
    </source>
</evidence>
<dbReference type="InterPro" id="IPR036291">
    <property type="entry name" value="NAD(P)-bd_dom_sf"/>
</dbReference>
<dbReference type="PANTHER" id="PTHR43377:SF1">
    <property type="entry name" value="BILIVERDIN REDUCTASE A"/>
    <property type="match status" value="1"/>
</dbReference>
<reference evidence="4" key="2">
    <citation type="submission" date="2019-02" db="EMBL/GenBank/DDBJ databases">
        <title>Granulicella sibirica sp. nov., a psychrotolerant acidobacterium isolated from an organic soil layer in forested tundra, West Siberia.</title>
        <authorList>
            <person name="Oshkin I.Y."/>
            <person name="Kulichevskaya I.S."/>
            <person name="Rijpstra W.I.C."/>
            <person name="Sinninghe Damste J.S."/>
            <person name="Rakitin A.L."/>
            <person name="Ravin N.V."/>
            <person name="Dedysh S.N."/>
        </authorList>
    </citation>
    <scope>NUCLEOTIDE SEQUENCE [LARGE SCALE GENOMIC DNA]</scope>
    <source>
        <strain evidence="4">AF10</strain>
    </source>
</reference>
<protein>
    <submittedName>
        <fullName evidence="3">Oxidoreductase, Gfo/Idh/MocA family</fullName>
    </submittedName>
</protein>
<sequence>MSSPTLRVAVVGAGAFGRNHLRVLRELESTGQPVALVAVVDRDPATAQAAAGKYNIPGFASVAELLAANLDIHAACVAVPTIHHAATAAELLPAGIDLLIEKPLAPSLADADAILSLAAQHDRIVQPGHLERFNPAVAAARPHLNRPMFFESHRLSIFTPRSLDVDVVLDLMIHDLDVVLSFVPSPVREVRAVGLPVLSRKVDIANVRLEFENGCIANFTASRVSTEQVRKLRFFQPRQYLSLDFARKDLLLIDVSAAAAAAAAAATLDPAQFAALAAAAAAKGGHPTAGLSLKKLPVEAGEPLRLEIESFLNAVRTRTQPEVTGEAGRAALALALEINEAIAAHARRTGLPL</sequence>
<feature type="domain" description="GFO/IDH/MocA-like oxidoreductase" evidence="2">
    <location>
        <begin position="162"/>
        <end position="228"/>
    </location>
</feature>
<keyword evidence="4" id="KW-1185">Reference proteome</keyword>
<accession>A0A4Q0T9W6</accession>
<proteinExistence type="predicted"/>
<dbReference type="InterPro" id="IPR055170">
    <property type="entry name" value="GFO_IDH_MocA-like_dom"/>
</dbReference>
<reference evidence="3 4" key="1">
    <citation type="submission" date="2018-11" db="EMBL/GenBank/DDBJ databases">
        <authorList>
            <person name="Mardanov A.V."/>
            <person name="Ravin N.V."/>
            <person name="Dedysh S.N."/>
        </authorList>
    </citation>
    <scope>NUCLEOTIDE SEQUENCE [LARGE SCALE GENOMIC DNA]</scope>
    <source>
        <strain evidence="3 4">AF10</strain>
    </source>
</reference>
<dbReference type="RefSeq" id="WP_128912529.1">
    <property type="nucleotide sequence ID" value="NZ_RDSM01000001.1"/>
</dbReference>
<dbReference type="EMBL" id="RDSM01000001">
    <property type="protein sequence ID" value="RXH58556.1"/>
    <property type="molecule type" value="Genomic_DNA"/>
</dbReference>
<name>A0A4Q0T9W6_9BACT</name>
<dbReference type="SUPFAM" id="SSF55347">
    <property type="entry name" value="Glyceraldehyde-3-phosphate dehydrogenase-like, C-terminal domain"/>
    <property type="match status" value="1"/>
</dbReference>
<dbReference type="InterPro" id="IPR000683">
    <property type="entry name" value="Gfo/Idh/MocA-like_OxRdtase_N"/>
</dbReference>
<dbReference type="GO" id="GO:0000166">
    <property type="term" value="F:nucleotide binding"/>
    <property type="evidence" value="ECO:0007669"/>
    <property type="project" value="InterPro"/>
</dbReference>
<evidence type="ECO:0000313" key="3">
    <source>
        <dbReference type="EMBL" id="RXH58556.1"/>
    </source>
</evidence>
<evidence type="ECO:0000259" key="2">
    <source>
        <dbReference type="Pfam" id="PF22725"/>
    </source>
</evidence>
<dbReference type="InterPro" id="IPR051450">
    <property type="entry name" value="Gfo/Idh/MocA_Oxidoreductases"/>
</dbReference>
<dbReference type="Proteomes" id="UP000289437">
    <property type="component" value="Unassembled WGS sequence"/>
</dbReference>
<dbReference type="Gene3D" id="3.30.360.10">
    <property type="entry name" value="Dihydrodipicolinate Reductase, domain 2"/>
    <property type="match status" value="1"/>
</dbReference>
<dbReference type="OrthoDB" id="9815825at2"/>
<dbReference type="AlphaFoldDB" id="A0A4Q0T9W6"/>
<evidence type="ECO:0000259" key="1">
    <source>
        <dbReference type="Pfam" id="PF01408"/>
    </source>
</evidence>